<evidence type="ECO:0008006" key="2">
    <source>
        <dbReference type="Google" id="ProtNLM"/>
    </source>
</evidence>
<gene>
    <name evidence="1" type="ORF">S03H2_30475</name>
</gene>
<dbReference type="Gene3D" id="2.50.20.10">
    <property type="entry name" value="Lipoprotein localisation LolA/LolB/LppX"/>
    <property type="match status" value="1"/>
</dbReference>
<evidence type="ECO:0000313" key="1">
    <source>
        <dbReference type="EMBL" id="GAH56472.1"/>
    </source>
</evidence>
<organism evidence="1">
    <name type="scientific">marine sediment metagenome</name>
    <dbReference type="NCBI Taxonomy" id="412755"/>
    <lineage>
        <taxon>unclassified sequences</taxon>
        <taxon>metagenomes</taxon>
        <taxon>ecological metagenomes</taxon>
    </lineage>
</organism>
<protein>
    <recommendedName>
        <fullName evidence="2">Outer membrane lipoprotein-sorting protein</fullName>
    </recommendedName>
</protein>
<reference evidence="1" key="1">
    <citation type="journal article" date="2014" name="Front. Microbiol.">
        <title>High frequency of phylogenetically diverse reductive dehalogenase-homologous genes in deep subseafloor sedimentary metagenomes.</title>
        <authorList>
            <person name="Kawai M."/>
            <person name="Futagami T."/>
            <person name="Toyoda A."/>
            <person name="Takaki Y."/>
            <person name="Nishi S."/>
            <person name="Hori S."/>
            <person name="Arai W."/>
            <person name="Tsubouchi T."/>
            <person name="Morono Y."/>
            <person name="Uchiyama I."/>
            <person name="Ito T."/>
            <person name="Fujiyama A."/>
            <person name="Inagaki F."/>
            <person name="Takami H."/>
        </authorList>
    </citation>
    <scope>NUCLEOTIDE SEQUENCE</scope>
    <source>
        <strain evidence="1">Expedition CK06-06</strain>
    </source>
</reference>
<accession>X1GH36</accession>
<proteinExistence type="predicted"/>
<name>X1GH36_9ZZZZ</name>
<dbReference type="AlphaFoldDB" id="X1GH36"/>
<sequence>MGMALGSGMFINGCEAPQVATPGRICNSKGNITEANAALAKHRENIKGVRAGGNILLQYYDDEDKLHKENLGLTLRYYPPDLLYFRGDVLAQEVLRLGTNADEFWILFKPKEISSYHWGGVSEAKNCPSYYWINPQNLLDALGVVREYPGGTLSSQAGFDVVTKTLPGRAQKKLYIDRCDYLVRKIEYLDPYGQIKAVTELDKYVQNSDESFIPSRIRMLDHDSETTVEIRLQNVRRFEPTARQLDGKLFRRPEPKGFEHVYRLNNQCRFERQ</sequence>
<dbReference type="EMBL" id="BARU01018437">
    <property type="protein sequence ID" value="GAH56472.1"/>
    <property type="molecule type" value="Genomic_DNA"/>
</dbReference>
<comment type="caution">
    <text evidence="1">The sequence shown here is derived from an EMBL/GenBank/DDBJ whole genome shotgun (WGS) entry which is preliminary data.</text>
</comment>